<dbReference type="EMBL" id="JAASQV010000001">
    <property type="protein sequence ID" value="NIJ63827.1"/>
    <property type="molecule type" value="Genomic_DNA"/>
</dbReference>
<feature type="transmembrane region" description="Helical" evidence="1">
    <location>
        <begin position="74"/>
        <end position="97"/>
    </location>
</feature>
<proteinExistence type="predicted"/>
<dbReference type="AlphaFoldDB" id="A0A7X5UY73"/>
<sequence length="116" mass="12922">MIDAATNPVLLIAYHLWPDLYELHALAELASVEVRMDMLIPTLLTMCVFASWDLWLFSFFDLIILGVFAGPFALMTIIWIQSVTGIALAATVIPMLWRIARAQAAQRGPALTDIFS</sequence>
<dbReference type="RefSeq" id="WP_167298283.1">
    <property type="nucleotide sequence ID" value="NZ_JAASQV010000001.1"/>
</dbReference>
<comment type="caution">
    <text evidence="2">The sequence shown here is derived from an EMBL/GenBank/DDBJ whole genome shotgun (WGS) entry which is preliminary data.</text>
</comment>
<accession>A0A7X5UY73</accession>
<keyword evidence="1" id="KW-0812">Transmembrane</keyword>
<keyword evidence="1" id="KW-1133">Transmembrane helix</keyword>
<feature type="transmembrane region" description="Helical" evidence="1">
    <location>
        <begin position="43"/>
        <end position="68"/>
    </location>
</feature>
<protein>
    <submittedName>
        <fullName evidence="2">Putative membrane protein</fullName>
    </submittedName>
</protein>
<organism evidence="2 3">
    <name type="scientific">Sphingomonas leidyi</name>
    <dbReference type="NCBI Taxonomy" id="68569"/>
    <lineage>
        <taxon>Bacteria</taxon>
        <taxon>Pseudomonadati</taxon>
        <taxon>Pseudomonadota</taxon>
        <taxon>Alphaproteobacteria</taxon>
        <taxon>Sphingomonadales</taxon>
        <taxon>Sphingomonadaceae</taxon>
        <taxon>Sphingomonas</taxon>
    </lineage>
</organism>
<evidence type="ECO:0000313" key="2">
    <source>
        <dbReference type="EMBL" id="NIJ63827.1"/>
    </source>
</evidence>
<keyword evidence="1" id="KW-0472">Membrane</keyword>
<name>A0A7X5UY73_9SPHN</name>
<reference evidence="2 3" key="1">
    <citation type="submission" date="2020-03" db="EMBL/GenBank/DDBJ databases">
        <title>Genomic Encyclopedia of Type Strains, Phase IV (KMG-IV): sequencing the most valuable type-strain genomes for metagenomic binning, comparative biology and taxonomic classification.</title>
        <authorList>
            <person name="Goeker M."/>
        </authorList>
    </citation>
    <scope>NUCLEOTIDE SEQUENCE [LARGE SCALE GENOMIC DNA]</scope>
    <source>
        <strain evidence="2 3">DSM 4733</strain>
    </source>
</reference>
<dbReference type="Proteomes" id="UP000564677">
    <property type="component" value="Unassembled WGS sequence"/>
</dbReference>
<gene>
    <name evidence="2" type="ORF">FHR20_000758</name>
</gene>
<evidence type="ECO:0000313" key="3">
    <source>
        <dbReference type="Proteomes" id="UP000564677"/>
    </source>
</evidence>
<keyword evidence="3" id="KW-1185">Reference proteome</keyword>
<evidence type="ECO:0000256" key="1">
    <source>
        <dbReference type="SAM" id="Phobius"/>
    </source>
</evidence>